<proteinExistence type="predicted"/>
<evidence type="ECO:0000313" key="2">
    <source>
        <dbReference type="EMBL" id="PKU76538.1"/>
    </source>
</evidence>
<keyword evidence="3" id="KW-1185">Reference proteome</keyword>
<evidence type="ECO:0000313" key="3">
    <source>
        <dbReference type="Proteomes" id="UP000233837"/>
    </source>
</evidence>
<name>A0A2I0WLL1_9ASPA</name>
<feature type="compositionally biased region" description="Polar residues" evidence="1">
    <location>
        <begin position="128"/>
        <end position="143"/>
    </location>
</feature>
<accession>A0A2I0WLL1</accession>
<organism evidence="2 3">
    <name type="scientific">Dendrobium catenatum</name>
    <dbReference type="NCBI Taxonomy" id="906689"/>
    <lineage>
        <taxon>Eukaryota</taxon>
        <taxon>Viridiplantae</taxon>
        <taxon>Streptophyta</taxon>
        <taxon>Embryophyta</taxon>
        <taxon>Tracheophyta</taxon>
        <taxon>Spermatophyta</taxon>
        <taxon>Magnoliopsida</taxon>
        <taxon>Liliopsida</taxon>
        <taxon>Asparagales</taxon>
        <taxon>Orchidaceae</taxon>
        <taxon>Epidendroideae</taxon>
        <taxon>Malaxideae</taxon>
        <taxon>Dendrobiinae</taxon>
        <taxon>Dendrobium</taxon>
    </lineage>
</organism>
<sequence length="235" mass="24806">MHFSSSCPSKPEEVTNVENANARQNRGRSMSGKPNSRHPSKKPNFARPPASQESPSRALNVDSGGSFIDQGVSNMLGQPLIYQPHSPPPFKMGSPPKDPPLVPPSIVSQSDKADDGLGIPNLNFPNEAASSSTGIPQPKSKLNSKIVKDPSARGLAQKELISPNKFDALNIEDDALSHSNVNAESVGISDADKEVGGGESLFIEVCKAKNSQPSAASKKTAKGKQVKKSQNSSKS</sequence>
<feature type="compositionally biased region" description="Polar residues" evidence="1">
    <location>
        <begin position="16"/>
        <end position="34"/>
    </location>
</feature>
<feature type="region of interest" description="Disordered" evidence="1">
    <location>
        <begin position="1"/>
        <end position="152"/>
    </location>
</feature>
<feature type="region of interest" description="Disordered" evidence="1">
    <location>
        <begin position="210"/>
        <end position="235"/>
    </location>
</feature>
<feature type="compositionally biased region" description="Pro residues" evidence="1">
    <location>
        <begin position="85"/>
        <end position="103"/>
    </location>
</feature>
<reference evidence="2 3" key="1">
    <citation type="journal article" date="2016" name="Sci. Rep.">
        <title>The Dendrobium catenatum Lindl. genome sequence provides insights into polysaccharide synthase, floral development and adaptive evolution.</title>
        <authorList>
            <person name="Zhang G.Q."/>
            <person name="Xu Q."/>
            <person name="Bian C."/>
            <person name="Tsai W.C."/>
            <person name="Yeh C.M."/>
            <person name="Liu K.W."/>
            <person name="Yoshida K."/>
            <person name="Zhang L.S."/>
            <person name="Chang S.B."/>
            <person name="Chen F."/>
            <person name="Shi Y."/>
            <person name="Su Y.Y."/>
            <person name="Zhang Y.Q."/>
            <person name="Chen L.J."/>
            <person name="Yin Y."/>
            <person name="Lin M."/>
            <person name="Huang H."/>
            <person name="Deng H."/>
            <person name="Wang Z.W."/>
            <person name="Zhu S.L."/>
            <person name="Zhao X."/>
            <person name="Deng C."/>
            <person name="Niu S.C."/>
            <person name="Huang J."/>
            <person name="Wang M."/>
            <person name="Liu G.H."/>
            <person name="Yang H.J."/>
            <person name="Xiao X.J."/>
            <person name="Hsiao Y.Y."/>
            <person name="Wu W.L."/>
            <person name="Chen Y.Y."/>
            <person name="Mitsuda N."/>
            <person name="Ohme-Takagi M."/>
            <person name="Luo Y.B."/>
            <person name="Van de Peer Y."/>
            <person name="Liu Z.J."/>
        </authorList>
    </citation>
    <scope>NUCLEOTIDE SEQUENCE [LARGE SCALE GENOMIC DNA]</scope>
    <source>
        <tissue evidence="2">The whole plant</tissue>
    </source>
</reference>
<gene>
    <name evidence="2" type="ORF">MA16_Dca001142</name>
</gene>
<dbReference type="Proteomes" id="UP000233837">
    <property type="component" value="Unassembled WGS sequence"/>
</dbReference>
<protein>
    <submittedName>
        <fullName evidence="2">Uncharacterized protein</fullName>
    </submittedName>
</protein>
<dbReference type="AlphaFoldDB" id="A0A2I0WLL1"/>
<evidence type="ECO:0000256" key="1">
    <source>
        <dbReference type="SAM" id="MobiDB-lite"/>
    </source>
</evidence>
<dbReference type="EMBL" id="KZ502537">
    <property type="protein sequence ID" value="PKU76538.1"/>
    <property type="molecule type" value="Genomic_DNA"/>
</dbReference>
<reference evidence="2 3" key="2">
    <citation type="journal article" date="2017" name="Nature">
        <title>The Apostasia genome and the evolution of orchids.</title>
        <authorList>
            <person name="Zhang G.Q."/>
            <person name="Liu K.W."/>
            <person name="Li Z."/>
            <person name="Lohaus R."/>
            <person name="Hsiao Y.Y."/>
            <person name="Niu S.C."/>
            <person name="Wang J.Y."/>
            <person name="Lin Y.C."/>
            <person name="Xu Q."/>
            <person name="Chen L.J."/>
            <person name="Yoshida K."/>
            <person name="Fujiwara S."/>
            <person name="Wang Z.W."/>
            <person name="Zhang Y.Q."/>
            <person name="Mitsuda N."/>
            <person name="Wang M."/>
            <person name="Liu G.H."/>
            <person name="Pecoraro L."/>
            <person name="Huang H.X."/>
            <person name="Xiao X.J."/>
            <person name="Lin M."/>
            <person name="Wu X.Y."/>
            <person name="Wu W.L."/>
            <person name="Chen Y.Y."/>
            <person name="Chang S.B."/>
            <person name="Sakamoto S."/>
            <person name="Ohme-Takagi M."/>
            <person name="Yagi M."/>
            <person name="Zeng S.J."/>
            <person name="Shen C.Y."/>
            <person name="Yeh C.M."/>
            <person name="Luo Y.B."/>
            <person name="Tsai W.C."/>
            <person name="Van de Peer Y."/>
            <person name="Liu Z.J."/>
        </authorList>
    </citation>
    <scope>NUCLEOTIDE SEQUENCE [LARGE SCALE GENOMIC DNA]</scope>
    <source>
        <tissue evidence="2">The whole plant</tissue>
    </source>
</reference>